<feature type="compositionally biased region" description="Low complexity" evidence="1">
    <location>
        <begin position="231"/>
        <end position="247"/>
    </location>
</feature>
<reference evidence="2" key="1">
    <citation type="submission" date="2021-02" db="EMBL/GenBank/DDBJ databases">
        <title>First Annotated Genome of the Yellow-green Alga Tribonema minus.</title>
        <authorList>
            <person name="Mahan K.M."/>
        </authorList>
    </citation>
    <scope>NUCLEOTIDE SEQUENCE</scope>
    <source>
        <strain evidence="2">UTEX B ZZ1240</strain>
    </source>
</reference>
<organism evidence="2 3">
    <name type="scientific">Tribonema minus</name>
    <dbReference type="NCBI Taxonomy" id="303371"/>
    <lineage>
        <taxon>Eukaryota</taxon>
        <taxon>Sar</taxon>
        <taxon>Stramenopiles</taxon>
        <taxon>Ochrophyta</taxon>
        <taxon>PX clade</taxon>
        <taxon>Xanthophyceae</taxon>
        <taxon>Tribonematales</taxon>
        <taxon>Tribonemataceae</taxon>
        <taxon>Tribonema</taxon>
    </lineage>
</organism>
<gene>
    <name evidence="2" type="ORF">JKP88DRAFT_262701</name>
</gene>
<name>A0A836CHF9_9STRA</name>
<dbReference type="Gene3D" id="1.20.58.1970">
    <property type="match status" value="1"/>
</dbReference>
<feature type="region of interest" description="Disordered" evidence="1">
    <location>
        <begin position="300"/>
        <end position="329"/>
    </location>
</feature>
<feature type="region of interest" description="Disordered" evidence="1">
    <location>
        <begin position="231"/>
        <end position="267"/>
    </location>
</feature>
<dbReference type="PANTHER" id="PTHR24016">
    <property type="entry name" value="CONSERVED OLIGOMERIC GOLGI COMPLEX SUBUNIT 4"/>
    <property type="match status" value="1"/>
</dbReference>
<evidence type="ECO:0000313" key="2">
    <source>
        <dbReference type="EMBL" id="KAG5185348.1"/>
    </source>
</evidence>
<dbReference type="EMBL" id="JAFCMP010000135">
    <property type="protein sequence ID" value="KAG5185348.1"/>
    <property type="molecule type" value="Genomic_DNA"/>
</dbReference>
<feature type="compositionally biased region" description="Gly residues" evidence="1">
    <location>
        <begin position="59"/>
        <end position="68"/>
    </location>
</feature>
<keyword evidence="3" id="KW-1185">Reference proteome</keyword>
<accession>A0A836CHF9</accession>
<dbReference type="OrthoDB" id="47059at2759"/>
<protein>
    <submittedName>
        <fullName evidence="2">Uncharacterized protein</fullName>
    </submittedName>
</protein>
<sequence>MADIAAPGSVYAEMLDACRAKVPPPTAELTTGGEAAVEALRQQCKAAREAMVQQSGQDDGSGGGGGGGDEMLDATCHLAVCLGREKQAANIFGGYLRSRAKGVADRALKRLSAQRALYRLSQVRCIQACTEADAEDAHPHVTAVAAVLGTAAAQLARLRGAGLTAAAAAAGGGGGAAAAAAGGTAGGQASAAAAAAAQLHGEACAAATSALTWFEADAGLARWLERAQTAVQANMQQQQQQAAATTARPPPRSPARPPPAPPLDPKTMDFLIDELAFACQLGQRYLDFAAQEGVSCCEGGPNPSARASPPRAARSPRKGGDEEGEGGEGGLLSRVQALVGAYVQLEDAYCLLSVHKALRIAEPIEVTAGVFVSSARPPSSHDRASDFSAALARALEEAVEVSEADAALPPPPPPSAAAAAAAEYDRLVAGVLRPRGGAAAAAAAEERARDLVVMANSAHFAAHSAAAVRAAIAGRLREGAPLVVALMEQVAAAQVCVLREGAPLVVAPMEQVAAAQRAYEQLRDEHLACLLREAAYPPLAEVLRRGACARACYDIDADGYEAAVAAGAPAAAALATAADEGPLGAACRAGLDSGVFALLAQAAAARLCADVEAAVLGGGGGGGVTEWGALLLQREVRVLQQRLGALVEGGTLTAQFSRLQQVVQLLTLERPADAPLLHKVGATLPTDVARAVLRLRQDFDPAAIELALGKLA</sequence>
<dbReference type="Proteomes" id="UP000664859">
    <property type="component" value="Unassembled WGS sequence"/>
</dbReference>
<dbReference type="AlphaFoldDB" id="A0A836CHF9"/>
<dbReference type="InterPro" id="IPR048682">
    <property type="entry name" value="COG4"/>
</dbReference>
<feature type="region of interest" description="Disordered" evidence="1">
    <location>
        <begin position="48"/>
        <end position="68"/>
    </location>
</feature>
<feature type="compositionally biased region" description="Pro residues" evidence="1">
    <location>
        <begin position="248"/>
        <end position="264"/>
    </location>
</feature>
<proteinExistence type="predicted"/>
<dbReference type="PANTHER" id="PTHR24016:SF0">
    <property type="entry name" value="CONSERVED OLIGOMERIC GOLGI COMPLEX SUBUNIT 4"/>
    <property type="match status" value="1"/>
</dbReference>
<comment type="caution">
    <text evidence="2">The sequence shown here is derived from an EMBL/GenBank/DDBJ whole genome shotgun (WGS) entry which is preliminary data.</text>
</comment>
<evidence type="ECO:0000313" key="3">
    <source>
        <dbReference type="Proteomes" id="UP000664859"/>
    </source>
</evidence>
<feature type="compositionally biased region" description="Low complexity" evidence="1">
    <location>
        <begin position="303"/>
        <end position="313"/>
    </location>
</feature>
<evidence type="ECO:0000256" key="1">
    <source>
        <dbReference type="SAM" id="MobiDB-lite"/>
    </source>
</evidence>